<accession>A0AA49X1L1</accession>
<sequence length="54" mass="6122">MVKIKVTKEFDFAELINHIKNTSYQPKEYLAKDGSTKVIVGSLGSITFDNKNFI</sequence>
<protein>
    <submittedName>
        <fullName evidence="1">Uncharacterized protein</fullName>
    </submittedName>
</protein>
<evidence type="ECO:0000313" key="1">
    <source>
        <dbReference type="EMBL" id="WLJ25383.1"/>
    </source>
</evidence>
<name>A0AA49X1L1_9VIRU</name>
<proteinExistence type="predicted"/>
<organism evidence="1">
    <name type="scientific">Staphylococcus phage HS04</name>
    <dbReference type="NCBI Taxonomy" id="3056398"/>
    <lineage>
        <taxon>Viruses</taxon>
    </lineage>
</organism>
<dbReference type="EMBL" id="OQ890309">
    <property type="protein sequence ID" value="WLJ25383.1"/>
    <property type="molecule type" value="Genomic_DNA"/>
</dbReference>
<reference evidence="1" key="1">
    <citation type="submission" date="2023-04" db="EMBL/GenBank/DDBJ databases">
        <title>The human skin virome in hidradenitis suppurativa patients.</title>
        <authorList>
            <person name="Jansen D."/>
        </authorList>
    </citation>
    <scope>NUCLEOTIDE SEQUENCE</scope>
    <source>
        <strain evidence="1">VC3_JansenPhageA</strain>
    </source>
</reference>